<evidence type="ECO:0000313" key="3">
    <source>
        <dbReference type="Proteomes" id="UP001159363"/>
    </source>
</evidence>
<protein>
    <recommendedName>
        <fullName evidence="1">PiggyBac transposable element-derived protein domain-containing protein</fullName>
    </recommendedName>
</protein>
<feature type="domain" description="PiggyBac transposable element-derived protein" evidence="1">
    <location>
        <begin position="14"/>
        <end position="96"/>
    </location>
</feature>
<reference evidence="2 3" key="1">
    <citation type="submission" date="2023-02" db="EMBL/GenBank/DDBJ databases">
        <title>LHISI_Scaffold_Assembly.</title>
        <authorList>
            <person name="Stuart O.P."/>
            <person name="Cleave R."/>
            <person name="Magrath M.J.L."/>
            <person name="Mikheyev A.S."/>
        </authorList>
    </citation>
    <scope>NUCLEOTIDE SEQUENCE [LARGE SCALE GENOMIC DNA]</scope>
    <source>
        <strain evidence="2">Daus_M_001</strain>
        <tissue evidence="2">Leg muscle</tissue>
    </source>
</reference>
<name>A0ABQ9H9U9_9NEOP</name>
<dbReference type="Pfam" id="PF13843">
    <property type="entry name" value="DDE_Tnp_1_7"/>
    <property type="match status" value="1"/>
</dbReference>
<evidence type="ECO:0000313" key="2">
    <source>
        <dbReference type="EMBL" id="KAJ8880868.1"/>
    </source>
</evidence>
<dbReference type="InterPro" id="IPR029526">
    <property type="entry name" value="PGBD"/>
</dbReference>
<dbReference type="PANTHER" id="PTHR46599:SF6">
    <property type="entry name" value="DUAL SPECIFICITY PHOSPHATASE 26"/>
    <property type="match status" value="1"/>
</dbReference>
<evidence type="ECO:0000259" key="1">
    <source>
        <dbReference type="Pfam" id="PF13843"/>
    </source>
</evidence>
<sequence length="103" mass="11647">MGKNSGGMALSDEERKFTKPTKSVLCLVAPILGSNHNITADNWFSSVELVRELRRRKLTYTGTLKKNKREVPKQFLPDKTREVGSSMYGFADNMTVVPRTKEI</sequence>
<dbReference type="Proteomes" id="UP001159363">
    <property type="component" value="Chromosome 5"/>
</dbReference>
<dbReference type="EMBL" id="JARBHB010000006">
    <property type="protein sequence ID" value="KAJ8880868.1"/>
    <property type="molecule type" value="Genomic_DNA"/>
</dbReference>
<proteinExistence type="predicted"/>
<gene>
    <name evidence="2" type="ORF">PR048_017340</name>
</gene>
<dbReference type="PANTHER" id="PTHR46599">
    <property type="entry name" value="PIGGYBAC TRANSPOSABLE ELEMENT-DERIVED PROTEIN 4"/>
    <property type="match status" value="1"/>
</dbReference>
<keyword evidence="3" id="KW-1185">Reference proteome</keyword>
<organism evidence="2 3">
    <name type="scientific">Dryococelus australis</name>
    <dbReference type="NCBI Taxonomy" id="614101"/>
    <lineage>
        <taxon>Eukaryota</taxon>
        <taxon>Metazoa</taxon>
        <taxon>Ecdysozoa</taxon>
        <taxon>Arthropoda</taxon>
        <taxon>Hexapoda</taxon>
        <taxon>Insecta</taxon>
        <taxon>Pterygota</taxon>
        <taxon>Neoptera</taxon>
        <taxon>Polyneoptera</taxon>
        <taxon>Phasmatodea</taxon>
        <taxon>Verophasmatodea</taxon>
        <taxon>Anareolatae</taxon>
        <taxon>Phasmatidae</taxon>
        <taxon>Eurycanthinae</taxon>
        <taxon>Dryococelus</taxon>
    </lineage>
</organism>
<accession>A0ABQ9H9U9</accession>
<comment type="caution">
    <text evidence="2">The sequence shown here is derived from an EMBL/GenBank/DDBJ whole genome shotgun (WGS) entry which is preliminary data.</text>
</comment>